<dbReference type="Proteomes" id="UP001066276">
    <property type="component" value="Chromosome 4_1"/>
</dbReference>
<feature type="signal peptide" evidence="1">
    <location>
        <begin position="1"/>
        <end position="22"/>
    </location>
</feature>
<accession>A0AAV7T849</accession>
<gene>
    <name evidence="2" type="ORF">NDU88_004425</name>
</gene>
<name>A0AAV7T849_PLEWA</name>
<evidence type="ECO:0000313" key="2">
    <source>
        <dbReference type="EMBL" id="KAJ1172580.1"/>
    </source>
</evidence>
<reference evidence="2" key="1">
    <citation type="journal article" date="2022" name="bioRxiv">
        <title>Sequencing and chromosome-scale assembly of the giantPleurodeles waltlgenome.</title>
        <authorList>
            <person name="Brown T."/>
            <person name="Elewa A."/>
            <person name="Iarovenko S."/>
            <person name="Subramanian E."/>
            <person name="Araus A.J."/>
            <person name="Petzold A."/>
            <person name="Susuki M."/>
            <person name="Suzuki K.-i.T."/>
            <person name="Hayashi T."/>
            <person name="Toyoda A."/>
            <person name="Oliveira C."/>
            <person name="Osipova E."/>
            <person name="Leigh N.D."/>
            <person name="Simon A."/>
            <person name="Yun M.H."/>
        </authorList>
    </citation>
    <scope>NUCLEOTIDE SEQUENCE</scope>
    <source>
        <strain evidence="2">20211129_DDA</strain>
        <tissue evidence="2">Liver</tissue>
    </source>
</reference>
<dbReference type="AlphaFoldDB" id="A0AAV7T849"/>
<sequence length="85" mass="9266">MKAVGLLLLICLISAFAGEAESLWCRNKVVCVRAPCPSNMERCKAGEVCYSKGDQFSGCLSKQMCLDLQSKPNSNVRCCETSHCT</sequence>
<organism evidence="2 3">
    <name type="scientific">Pleurodeles waltl</name>
    <name type="common">Iberian ribbed newt</name>
    <dbReference type="NCBI Taxonomy" id="8319"/>
    <lineage>
        <taxon>Eukaryota</taxon>
        <taxon>Metazoa</taxon>
        <taxon>Chordata</taxon>
        <taxon>Craniata</taxon>
        <taxon>Vertebrata</taxon>
        <taxon>Euteleostomi</taxon>
        <taxon>Amphibia</taxon>
        <taxon>Batrachia</taxon>
        <taxon>Caudata</taxon>
        <taxon>Salamandroidea</taxon>
        <taxon>Salamandridae</taxon>
        <taxon>Pleurodelinae</taxon>
        <taxon>Pleurodeles</taxon>
    </lineage>
</organism>
<proteinExistence type="predicted"/>
<keyword evidence="3" id="KW-1185">Reference proteome</keyword>
<protein>
    <submittedName>
        <fullName evidence="2">Uncharacterized protein</fullName>
    </submittedName>
</protein>
<evidence type="ECO:0000313" key="3">
    <source>
        <dbReference type="Proteomes" id="UP001066276"/>
    </source>
</evidence>
<feature type="chain" id="PRO_5043821081" evidence="1">
    <location>
        <begin position="23"/>
        <end position="85"/>
    </location>
</feature>
<dbReference type="EMBL" id="JANPWB010000007">
    <property type="protein sequence ID" value="KAJ1172580.1"/>
    <property type="molecule type" value="Genomic_DNA"/>
</dbReference>
<comment type="caution">
    <text evidence="2">The sequence shown here is derived from an EMBL/GenBank/DDBJ whole genome shotgun (WGS) entry which is preliminary data.</text>
</comment>
<evidence type="ECO:0000256" key="1">
    <source>
        <dbReference type="SAM" id="SignalP"/>
    </source>
</evidence>
<keyword evidence="1" id="KW-0732">Signal</keyword>